<proteinExistence type="predicted"/>
<dbReference type="Proteomes" id="UP000683517">
    <property type="component" value="Chromosome"/>
</dbReference>
<evidence type="ECO:0008006" key="3">
    <source>
        <dbReference type="Google" id="ProtNLM"/>
    </source>
</evidence>
<sequence length="466" mass="51171">MAFGPIDYTMDVANPFQAATQGFNSGLQTVNNINAVKANQLEEERKKQAFLQQQVRNEDLYKFSLIPNKTADDYAGIISRYPELAEPYQKAWNIMDSGQQQQTLSTASQVYAALRSNQPQIAKDLLNEQIQAYENSGKKSESNQMKMVMGLIDKSPDAAASSVGMLMSSVSPDKFKDILSTLGGEQRSNEMQPYQIAESKAKTGLTNAQAQGQVINNLYAPAEKQSNINQNQSQTALNYANIQNMAEQRQIDRDKLETETSLKLQELNPSNVKLTEGAQKLVNDTMLSSVASEQSANQQNDLANRIESAGGGFGAFSKFGEWIKGQTGNQGAMTQLRNEYTRIRNSQAIKNLPPGPATDKDIEMALKGFPPETADSKTIASFLRGMAKMNQRDAAYQQMQAEWVNQVGNMGSSKRDVEILGVKVPAGTTFSGYATKNIGKVLKHQASQAVDRQIATGTRSYMLAVK</sequence>
<organism evidence="1 2">
    <name type="scientific">Acinetobacter seifertii</name>
    <dbReference type="NCBI Taxonomy" id="1530123"/>
    <lineage>
        <taxon>Bacteria</taxon>
        <taxon>Pseudomonadati</taxon>
        <taxon>Pseudomonadota</taxon>
        <taxon>Gammaproteobacteria</taxon>
        <taxon>Moraxellales</taxon>
        <taxon>Moraxellaceae</taxon>
        <taxon>Acinetobacter</taxon>
        <taxon>Acinetobacter calcoaceticus/baumannii complex</taxon>
    </lineage>
</organism>
<reference evidence="1 2" key="1">
    <citation type="submission" date="2021-06" db="EMBL/GenBank/DDBJ databases">
        <title>FDA dAtabase for Regulatory Grade micrObial Sequences (FDA-ARGOS): Supporting development and validation of Infectious Disease Dx tests.</title>
        <authorList>
            <person name="Sproer C."/>
            <person name="Gronow S."/>
            <person name="Severitt S."/>
            <person name="Schroder I."/>
            <person name="Tallon L."/>
            <person name="Sadzewicz L."/>
            <person name="Zhao X."/>
            <person name="Boylan J."/>
            <person name="Ott S."/>
            <person name="Bowen H."/>
            <person name="Vavikolanu K."/>
            <person name="Mehta A."/>
            <person name="Aluvathingal J."/>
            <person name="Nadendla S."/>
            <person name="Lowell S."/>
            <person name="Myers T."/>
            <person name="Yan Y."/>
        </authorList>
    </citation>
    <scope>NUCLEOTIDE SEQUENCE [LARGE SCALE GENOMIC DNA]</scope>
    <source>
        <strain evidence="1 2">FDAARGOS 1400</strain>
    </source>
</reference>
<accession>A0ABX8L9A3</accession>
<gene>
    <name evidence="1" type="ORF">I6L30_06545</name>
</gene>
<dbReference type="EMBL" id="CP077365">
    <property type="protein sequence ID" value="QXB47654.1"/>
    <property type="molecule type" value="Genomic_DNA"/>
</dbReference>
<evidence type="ECO:0000313" key="2">
    <source>
        <dbReference type="Proteomes" id="UP000683517"/>
    </source>
</evidence>
<protein>
    <recommendedName>
        <fullName evidence="3">DNA transfer protein</fullName>
    </recommendedName>
</protein>
<keyword evidence="2" id="KW-1185">Reference proteome</keyword>
<dbReference type="RefSeq" id="WP_216985564.1">
    <property type="nucleotide sequence ID" value="NZ_CP077365.1"/>
</dbReference>
<name>A0ABX8L9A3_9GAMM</name>
<evidence type="ECO:0000313" key="1">
    <source>
        <dbReference type="EMBL" id="QXB47654.1"/>
    </source>
</evidence>